<dbReference type="EMBL" id="CAJNOJ010000047">
    <property type="protein sequence ID" value="CAF0952648.1"/>
    <property type="molecule type" value="Genomic_DNA"/>
</dbReference>
<keyword evidence="1" id="KW-1133">Transmembrane helix</keyword>
<evidence type="ECO:0000256" key="1">
    <source>
        <dbReference type="SAM" id="Phobius"/>
    </source>
</evidence>
<dbReference type="AlphaFoldDB" id="A0A814DDB0"/>
<keyword evidence="1" id="KW-0472">Membrane</keyword>
<feature type="transmembrane region" description="Helical" evidence="1">
    <location>
        <begin position="45"/>
        <end position="65"/>
    </location>
</feature>
<keyword evidence="1" id="KW-0812">Transmembrane</keyword>
<organism evidence="2 3">
    <name type="scientific">Adineta ricciae</name>
    <name type="common">Rotifer</name>
    <dbReference type="NCBI Taxonomy" id="249248"/>
    <lineage>
        <taxon>Eukaryota</taxon>
        <taxon>Metazoa</taxon>
        <taxon>Spiralia</taxon>
        <taxon>Gnathifera</taxon>
        <taxon>Rotifera</taxon>
        <taxon>Eurotatoria</taxon>
        <taxon>Bdelloidea</taxon>
        <taxon>Adinetida</taxon>
        <taxon>Adinetidae</taxon>
        <taxon>Adineta</taxon>
    </lineage>
</organism>
<proteinExistence type="predicted"/>
<reference evidence="2" key="1">
    <citation type="submission" date="2021-02" db="EMBL/GenBank/DDBJ databases">
        <authorList>
            <person name="Nowell W R."/>
        </authorList>
    </citation>
    <scope>NUCLEOTIDE SEQUENCE</scope>
</reference>
<dbReference type="Proteomes" id="UP000663852">
    <property type="component" value="Unassembled WGS sequence"/>
</dbReference>
<name>A0A814DDB0_ADIRI</name>
<dbReference type="OrthoDB" id="9994703at2759"/>
<sequence length="126" mass="13911">MGKTNKCVYGYAVFLSSFITFICSCRTPRIFTNHPRHASARIMNAIRICILLVIVLIVVNCTLVYGRSVETSVHREKRLFSCAKQGKRCSGLFGKSCCSGMKCHSTSGKCVPRGSPTSWLGDRNGK</sequence>
<evidence type="ECO:0000313" key="3">
    <source>
        <dbReference type="Proteomes" id="UP000663852"/>
    </source>
</evidence>
<feature type="transmembrane region" description="Helical" evidence="1">
    <location>
        <begin position="6"/>
        <end position="24"/>
    </location>
</feature>
<evidence type="ECO:0000313" key="2">
    <source>
        <dbReference type="EMBL" id="CAF0952648.1"/>
    </source>
</evidence>
<accession>A0A814DDB0</accession>
<dbReference type="PROSITE" id="PS51257">
    <property type="entry name" value="PROKAR_LIPOPROTEIN"/>
    <property type="match status" value="1"/>
</dbReference>
<protein>
    <submittedName>
        <fullName evidence="2">Uncharacterized protein</fullName>
    </submittedName>
</protein>
<comment type="caution">
    <text evidence="2">The sequence shown here is derived from an EMBL/GenBank/DDBJ whole genome shotgun (WGS) entry which is preliminary data.</text>
</comment>
<gene>
    <name evidence="2" type="ORF">EDS130_LOCUS12425</name>
</gene>